<dbReference type="AlphaFoldDB" id="A0A1H7NZ01"/>
<gene>
    <name evidence="1" type="ORF">SAMN05444354_105104</name>
</gene>
<keyword evidence="2" id="KW-1185">Reference proteome</keyword>
<dbReference type="Pfam" id="PF09867">
    <property type="entry name" value="TagF_N"/>
    <property type="match status" value="1"/>
</dbReference>
<dbReference type="Gene3D" id="3.40.1730.10">
    <property type="entry name" value="pa0076 domain"/>
    <property type="match status" value="1"/>
</dbReference>
<dbReference type="NCBIfam" id="TIGR03373">
    <property type="entry name" value="VI_minor_4"/>
    <property type="match status" value="1"/>
</dbReference>
<name>A0A1H7NZ01_STIAU</name>
<proteinExistence type="predicted"/>
<evidence type="ECO:0000313" key="1">
    <source>
        <dbReference type="EMBL" id="SEL28225.1"/>
    </source>
</evidence>
<dbReference type="EMBL" id="FOAP01000005">
    <property type="protein sequence ID" value="SEL28225.1"/>
    <property type="molecule type" value="Genomic_DNA"/>
</dbReference>
<dbReference type="InterPro" id="IPR038225">
    <property type="entry name" value="TagF_sf"/>
</dbReference>
<sequence length="314" mass="34394">MMPSTPIGLLGKTPLHVEFVRHNASSRLAGYFLRWLEEGTGRLHGARSTLPTSCANFVFTAPGEGSVLVGVLTPSTDSLGRAFPLTVFQELPASTVAGRYALLPESCQPFLRASEALLGESPLLDVPSLKERVAQLPSLRPGDVRVAERLRAALLSEQRCAELLQHVNEEQPPEGRYYALHTFLTACEGERHREQDLASVMLDCPFPSHLGPTAWLELATRLLAWPSLPPTFFWSEGTQPRLLLCLGAAPPTILLHLAQPARSGPQLWPLRTDRPAAMAHAKQALSPSQRQIIDSSTSTVEQLLQALTRKERPS</sequence>
<protein>
    <submittedName>
        <fullName evidence="1">Type VI secretion system protein ImpM</fullName>
    </submittedName>
</protein>
<accession>A0A1H7NZ01</accession>
<dbReference type="RefSeq" id="WP_245768535.1">
    <property type="nucleotide sequence ID" value="NZ_FOAP01000005.1"/>
</dbReference>
<organism evidence="1 2">
    <name type="scientific">Stigmatella aurantiaca</name>
    <dbReference type="NCBI Taxonomy" id="41"/>
    <lineage>
        <taxon>Bacteria</taxon>
        <taxon>Pseudomonadati</taxon>
        <taxon>Myxococcota</taxon>
        <taxon>Myxococcia</taxon>
        <taxon>Myxococcales</taxon>
        <taxon>Cystobacterineae</taxon>
        <taxon>Archangiaceae</taxon>
        <taxon>Stigmatella</taxon>
    </lineage>
</organism>
<evidence type="ECO:0000313" key="2">
    <source>
        <dbReference type="Proteomes" id="UP000182719"/>
    </source>
</evidence>
<dbReference type="Proteomes" id="UP000182719">
    <property type="component" value="Unassembled WGS sequence"/>
</dbReference>
<dbReference type="InterPro" id="IPR017748">
    <property type="entry name" value="TagF"/>
</dbReference>
<reference evidence="2" key="1">
    <citation type="submission" date="2016-10" db="EMBL/GenBank/DDBJ databases">
        <authorList>
            <person name="Varghese N."/>
            <person name="Submissions S."/>
        </authorList>
    </citation>
    <scope>NUCLEOTIDE SEQUENCE [LARGE SCALE GENOMIC DNA]</scope>
    <source>
        <strain evidence="2">DSM 17044</strain>
    </source>
</reference>